<feature type="compositionally biased region" description="Basic and acidic residues" evidence="1">
    <location>
        <begin position="83"/>
        <end position="96"/>
    </location>
</feature>
<dbReference type="Proteomes" id="UP001607069">
    <property type="component" value="Unassembled WGS sequence"/>
</dbReference>
<gene>
    <name evidence="2" type="ORF">ACG5V6_02645</name>
</gene>
<evidence type="ECO:0000256" key="1">
    <source>
        <dbReference type="SAM" id="MobiDB-lite"/>
    </source>
</evidence>
<proteinExistence type="predicted"/>
<accession>A0ABW7HMM6</accession>
<organism evidence="2 3">
    <name type="scientific">Streptomyces chitinivorans</name>
    <dbReference type="NCBI Taxonomy" id="1257027"/>
    <lineage>
        <taxon>Bacteria</taxon>
        <taxon>Bacillati</taxon>
        <taxon>Actinomycetota</taxon>
        <taxon>Actinomycetes</taxon>
        <taxon>Kitasatosporales</taxon>
        <taxon>Streptomycetaceae</taxon>
        <taxon>Streptomyces</taxon>
    </lineage>
</organism>
<keyword evidence="3" id="KW-1185">Reference proteome</keyword>
<protein>
    <submittedName>
        <fullName evidence="2">Uncharacterized protein</fullName>
    </submittedName>
</protein>
<evidence type="ECO:0000313" key="2">
    <source>
        <dbReference type="EMBL" id="MFH0247117.1"/>
    </source>
</evidence>
<name>A0ABW7HMM6_9ACTN</name>
<feature type="region of interest" description="Disordered" evidence="1">
    <location>
        <begin position="83"/>
        <end position="102"/>
    </location>
</feature>
<comment type="caution">
    <text evidence="2">The sequence shown here is derived from an EMBL/GenBank/DDBJ whole genome shotgun (WGS) entry which is preliminary data.</text>
</comment>
<dbReference type="EMBL" id="JBIHMK010000005">
    <property type="protein sequence ID" value="MFH0247117.1"/>
    <property type="molecule type" value="Genomic_DNA"/>
</dbReference>
<evidence type="ECO:0000313" key="3">
    <source>
        <dbReference type="Proteomes" id="UP001607069"/>
    </source>
</evidence>
<reference evidence="2 3" key="1">
    <citation type="submission" date="2024-10" db="EMBL/GenBank/DDBJ databases">
        <authorList>
            <person name="Cho J.-C."/>
        </authorList>
    </citation>
    <scope>NUCLEOTIDE SEQUENCE [LARGE SCALE GENOMIC DNA]</scope>
    <source>
        <strain evidence="2 3">KCTC29696</strain>
    </source>
</reference>
<sequence length="102" mass="11893">MNHDHSANNEQLYRYEITAALNAVVRACQDIVTEHSHRGFWTPHTSTEPTPTHQDLIEAARRDVLNRLQLVIHCAETVAYTIEHDRQRQPNRDRTLRSRAAR</sequence>
<dbReference type="RefSeq" id="WP_279948321.1">
    <property type="nucleotide sequence ID" value="NZ_BAABEN010000002.1"/>
</dbReference>